<dbReference type="Proteomes" id="UP000243499">
    <property type="component" value="Chromosome 4"/>
</dbReference>
<reference evidence="1" key="1">
    <citation type="submission" date="2018-04" db="EMBL/GenBank/DDBJ databases">
        <title>WGS assembly of Panicum hallii.</title>
        <authorList>
            <person name="Lovell J."/>
            <person name="Jenkins J."/>
            <person name="Lowry D."/>
            <person name="Mamidi S."/>
            <person name="Sreedasyam A."/>
            <person name="Weng X."/>
            <person name="Barry K."/>
            <person name="Bonette J."/>
            <person name="Campitelli B."/>
            <person name="Daum C."/>
            <person name="Gordon S."/>
            <person name="Gould B."/>
            <person name="Lipzen A."/>
            <person name="Macqueen A."/>
            <person name="Palacio-Mejia J."/>
            <person name="Plott C."/>
            <person name="Shakirov E."/>
            <person name="Shu S."/>
            <person name="Yoshinaga Y."/>
            <person name="Zane M."/>
            <person name="Rokhsar D."/>
            <person name="Grimwood J."/>
            <person name="Schmutz J."/>
            <person name="Juenger T."/>
        </authorList>
    </citation>
    <scope>NUCLEOTIDE SEQUENCE [LARGE SCALE GENOMIC DNA]</scope>
    <source>
        <strain evidence="1">FIL2</strain>
    </source>
</reference>
<sequence>MLGSPLCILKDFIGMSCDACSYSSKLAHVLICLSIPSKKDPENRTRLYYFSIIPLHVGWPYAHISC</sequence>
<dbReference type="EMBL" id="CM008049">
    <property type="protein sequence ID" value="PAN25021.1"/>
    <property type="molecule type" value="Genomic_DNA"/>
</dbReference>
<dbReference type="Gramene" id="PAN25021">
    <property type="protein sequence ID" value="PAN25021"/>
    <property type="gene ID" value="PAHAL_4G268300"/>
</dbReference>
<accession>A0A2S3HKH1</accession>
<organism evidence="1">
    <name type="scientific">Panicum hallii</name>
    <dbReference type="NCBI Taxonomy" id="206008"/>
    <lineage>
        <taxon>Eukaryota</taxon>
        <taxon>Viridiplantae</taxon>
        <taxon>Streptophyta</taxon>
        <taxon>Embryophyta</taxon>
        <taxon>Tracheophyta</taxon>
        <taxon>Spermatophyta</taxon>
        <taxon>Magnoliopsida</taxon>
        <taxon>Liliopsida</taxon>
        <taxon>Poales</taxon>
        <taxon>Poaceae</taxon>
        <taxon>PACMAD clade</taxon>
        <taxon>Panicoideae</taxon>
        <taxon>Panicodae</taxon>
        <taxon>Paniceae</taxon>
        <taxon>Panicinae</taxon>
        <taxon>Panicum</taxon>
        <taxon>Panicum sect. Panicum</taxon>
    </lineage>
</organism>
<protein>
    <submittedName>
        <fullName evidence="1">Uncharacterized protein</fullName>
    </submittedName>
</protein>
<evidence type="ECO:0000313" key="1">
    <source>
        <dbReference type="EMBL" id="PAN25021.1"/>
    </source>
</evidence>
<proteinExistence type="predicted"/>
<name>A0A2S3HKH1_9POAL</name>
<gene>
    <name evidence="1" type="ORF">PAHAL_4G268300</name>
</gene>
<dbReference type="AlphaFoldDB" id="A0A2S3HKH1"/>